<dbReference type="EMBL" id="JABERL010000056">
    <property type="protein sequence ID" value="NNH78846.1"/>
    <property type="molecule type" value="Genomic_DNA"/>
</dbReference>
<dbReference type="AlphaFoldDB" id="A0A7Y2WBW0"/>
<proteinExistence type="predicted"/>
<gene>
    <name evidence="1" type="ORF">HLH17_14575</name>
</gene>
<reference evidence="1 2" key="1">
    <citation type="submission" date="2020-04" db="EMBL/GenBank/DDBJ databases">
        <title>Acinetobacter Taxon 24.</title>
        <authorList>
            <person name="Nemec A."/>
            <person name="Radolfova-Krizova L."/>
            <person name="Higgins P.G."/>
            <person name="Spanelova P."/>
        </authorList>
    </citation>
    <scope>NUCLEOTIDE SEQUENCE [LARGE SCALE GENOMIC DNA]</scope>
    <source>
        <strain evidence="1 2">ANC 5380</strain>
    </source>
</reference>
<evidence type="ECO:0000313" key="2">
    <source>
        <dbReference type="Proteomes" id="UP000569202"/>
    </source>
</evidence>
<sequence>MYWAMINMGSSHDEAIKNLDSALSKSSNVYHASQALYVKGLNSTVVATAITRLTKFEWSEYTGQFSKNKKSIKEGEGEFRRLFTTKSAIKANKVVFFAHGHKDKILFLLNSLVGVGRNAHSGFGEIGKIKITEVIEDNSWFYNDKLNRILPTNIFFQERNEPVRECRYKPNYSVGETINCYIPTMNTVYL</sequence>
<comment type="caution">
    <text evidence="1">The sequence shown here is derived from an EMBL/GenBank/DDBJ whole genome shotgun (WGS) entry which is preliminary data.</text>
</comment>
<protein>
    <submittedName>
        <fullName evidence="1">Uncharacterized protein</fullName>
    </submittedName>
</protein>
<accession>A0A7Y2WBW0</accession>
<dbReference type="Proteomes" id="UP000569202">
    <property type="component" value="Unassembled WGS sequence"/>
</dbReference>
<evidence type="ECO:0000313" key="1">
    <source>
        <dbReference type="EMBL" id="NNH78846.1"/>
    </source>
</evidence>
<name>A0A7Y2WBW0_9GAMM</name>
<organism evidence="1 2">
    <name type="scientific">Acinetobacter terrae</name>
    <dbReference type="NCBI Taxonomy" id="2731247"/>
    <lineage>
        <taxon>Bacteria</taxon>
        <taxon>Pseudomonadati</taxon>
        <taxon>Pseudomonadota</taxon>
        <taxon>Gammaproteobacteria</taxon>
        <taxon>Moraxellales</taxon>
        <taxon>Moraxellaceae</taxon>
        <taxon>Acinetobacter</taxon>
        <taxon>Acinetobacter Taxon 24</taxon>
    </lineage>
</organism>